<reference evidence="2" key="1">
    <citation type="journal article" date="2021" name="Environ. Microbiol.">
        <title>New insights into the diversity and evolution of the archaeal mobilome from three complete genomes of Saccharolobus shibatae.</title>
        <authorList>
            <person name="Medvedeva S."/>
            <person name="Brandt D."/>
            <person name="Cvirkaite-Krupovic V."/>
            <person name="Liu Y."/>
            <person name="Severinov K."/>
            <person name="Ishino S."/>
            <person name="Ishino Y."/>
            <person name="Prangishvili D."/>
            <person name="Kalinowski J."/>
            <person name="Krupovic M."/>
        </authorList>
    </citation>
    <scope>NUCLEOTIDE SEQUENCE</scope>
    <source>
        <strain evidence="2">B12</strain>
    </source>
</reference>
<feature type="transmembrane region" description="Helical" evidence="1">
    <location>
        <begin position="180"/>
        <end position="203"/>
    </location>
</feature>
<feature type="transmembrane region" description="Helical" evidence="1">
    <location>
        <begin position="59"/>
        <end position="86"/>
    </location>
</feature>
<dbReference type="EMBL" id="CP077717">
    <property type="protein sequence ID" value="QXJ30046.1"/>
    <property type="molecule type" value="Genomic_DNA"/>
</dbReference>
<feature type="transmembrane region" description="Helical" evidence="1">
    <location>
        <begin position="224"/>
        <end position="245"/>
    </location>
</feature>
<gene>
    <name evidence="2" type="ORF">J5U23_02935</name>
</gene>
<dbReference type="GeneID" id="65564407"/>
<evidence type="ECO:0000313" key="3">
    <source>
        <dbReference type="Proteomes" id="UP000694018"/>
    </source>
</evidence>
<keyword evidence="1" id="KW-0812">Transmembrane</keyword>
<dbReference type="KEGG" id="sshi:J5U23_02935"/>
<evidence type="ECO:0000256" key="1">
    <source>
        <dbReference type="SAM" id="Phobius"/>
    </source>
</evidence>
<keyword evidence="1" id="KW-0472">Membrane</keyword>
<organism evidence="2 3">
    <name type="scientific">Saccharolobus shibatae (strain ATCC 51178 / DSM 5389 / JCM 8931 / NBRC 15437 / B12)</name>
    <name type="common">Sulfolobus shibatae</name>
    <dbReference type="NCBI Taxonomy" id="523848"/>
    <lineage>
        <taxon>Archaea</taxon>
        <taxon>Thermoproteota</taxon>
        <taxon>Thermoprotei</taxon>
        <taxon>Sulfolobales</taxon>
        <taxon>Sulfolobaceae</taxon>
        <taxon>Saccharolobus</taxon>
    </lineage>
</organism>
<keyword evidence="1" id="KW-1133">Transmembrane helix</keyword>
<dbReference type="RefSeq" id="WP_218266450.1">
    <property type="nucleotide sequence ID" value="NZ_CP077717.1"/>
</dbReference>
<name>A0A8F5GUN4_SACSH</name>
<evidence type="ECO:0000313" key="2">
    <source>
        <dbReference type="EMBL" id="QXJ30046.1"/>
    </source>
</evidence>
<proteinExistence type="predicted"/>
<dbReference type="OrthoDB" id="56710at2157"/>
<sequence>MISLSTLLNPPEGLTLSEILVISLILGMLHGATPDEHTWPITFSYAVGKYSSKEGMKAGFLFSLGFTIQRAFLTTLGFIGLAAIYEKYNLDGPVYTIVGIVMAIAGSYILKGRYLHLPIDVLFKSKHHSTKTSGVELHDIPLKMTIVHGLIAGFGFGAYASIITFVLAPQLPSIVYAPLPGLMFGIGTMIMQMIFGTIFGNILRAKRLTEEEMSYVARKTAGRVLYYGGLVFTMVGLLIIAFPVIDNFAISTGNPIPNLDAIDIGFLLVLSVVGIIGISSIILGIKEATRLSRTNRKSANFSTYKKS</sequence>
<accession>A0A8F5GUN4</accession>
<feature type="transmembrane region" description="Helical" evidence="1">
    <location>
        <begin position="146"/>
        <end position="168"/>
    </location>
</feature>
<dbReference type="Proteomes" id="UP000694018">
    <property type="component" value="Chromosome"/>
</dbReference>
<protein>
    <submittedName>
        <fullName evidence="2">Integral membrane protein</fullName>
    </submittedName>
</protein>
<feature type="transmembrane region" description="Helical" evidence="1">
    <location>
        <begin position="92"/>
        <end position="110"/>
    </location>
</feature>
<dbReference type="AlphaFoldDB" id="A0A8F5GUN4"/>
<feature type="transmembrane region" description="Helical" evidence="1">
    <location>
        <begin position="265"/>
        <end position="285"/>
    </location>
</feature>